<reference evidence="1" key="1">
    <citation type="submission" date="2023-07" db="EMBL/GenBank/DDBJ databases">
        <title>Genome content predicts the carbon catabolic preferences of heterotrophic bacteria.</title>
        <authorList>
            <person name="Gralka M."/>
        </authorList>
    </citation>
    <scope>NUCLEOTIDE SEQUENCE</scope>
    <source>
        <strain evidence="1">G2M05</strain>
    </source>
</reference>
<dbReference type="SUPFAM" id="SSF52540">
    <property type="entry name" value="P-loop containing nucleoside triphosphate hydrolases"/>
    <property type="match status" value="1"/>
</dbReference>
<dbReference type="Proteomes" id="UP001170624">
    <property type="component" value="Unassembled WGS sequence"/>
</dbReference>
<dbReference type="InterPro" id="IPR027417">
    <property type="entry name" value="P-loop_NTPase"/>
</dbReference>
<proteinExistence type="predicted"/>
<protein>
    <submittedName>
        <fullName evidence="1">ATP-binding protein</fullName>
    </submittedName>
</protein>
<dbReference type="GO" id="GO:0005524">
    <property type="term" value="F:ATP binding"/>
    <property type="evidence" value="ECO:0007669"/>
    <property type="project" value="UniProtKB-KW"/>
</dbReference>
<dbReference type="Gene3D" id="3.40.50.300">
    <property type="entry name" value="P-loop containing nucleotide triphosphate hydrolases"/>
    <property type="match status" value="1"/>
</dbReference>
<evidence type="ECO:0000313" key="2">
    <source>
        <dbReference type="Proteomes" id="UP001170624"/>
    </source>
</evidence>
<gene>
    <name evidence="1" type="ORF">Q4568_23625</name>
</gene>
<organism evidence="1 2">
    <name type="scientific">Photobacterium sanguinicancri</name>
    <dbReference type="NCBI Taxonomy" id="875932"/>
    <lineage>
        <taxon>Bacteria</taxon>
        <taxon>Pseudomonadati</taxon>
        <taxon>Pseudomonadota</taxon>
        <taxon>Gammaproteobacteria</taxon>
        <taxon>Vibrionales</taxon>
        <taxon>Vibrionaceae</taxon>
        <taxon>Photobacterium</taxon>
    </lineage>
</organism>
<dbReference type="EMBL" id="JAUOPU010000069">
    <property type="protein sequence ID" value="MDO6545525.1"/>
    <property type="molecule type" value="Genomic_DNA"/>
</dbReference>
<sequence>MKPINPNNSLANNHVSLISTSGGGKTSAVKKLFIKPTDQAVFFDPYGDYDERIAGRMVRTYEKWGDFTRAVLAGRKTNQGFKIAKTFSGEPTQEDFERFAQIVWGCGDGNHTKPLKAVFEECAQFADTSGKAKGTHGSIMRVGRKFGIHAINPFQRGQEVPKTILGNSRYKWVGIQARENDAKYLAAETGIPLTEILSLKKLEYFLKDGDTMNSHTKDKLRF</sequence>
<keyword evidence="1" id="KW-0547">Nucleotide-binding</keyword>
<comment type="caution">
    <text evidence="1">The sequence shown here is derived from an EMBL/GenBank/DDBJ whole genome shotgun (WGS) entry which is preliminary data.</text>
</comment>
<keyword evidence="1" id="KW-0067">ATP-binding</keyword>
<dbReference type="RefSeq" id="WP_261856928.1">
    <property type="nucleotide sequence ID" value="NZ_AP024850.1"/>
</dbReference>
<dbReference type="AlphaFoldDB" id="A0AAW7YBY0"/>
<evidence type="ECO:0000313" key="1">
    <source>
        <dbReference type="EMBL" id="MDO6545525.1"/>
    </source>
</evidence>
<accession>A0AAW7YBY0</accession>
<name>A0AAW7YBY0_9GAMM</name>